<name>R7TPT9_CAPTE</name>
<evidence type="ECO:0000256" key="4">
    <source>
        <dbReference type="ARBA" id="ARBA00022771"/>
    </source>
</evidence>
<evidence type="ECO:0000256" key="7">
    <source>
        <dbReference type="ARBA" id="ARBA00022807"/>
    </source>
</evidence>
<evidence type="ECO:0000256" key="1">
    <source>
        <dbReference type="ARBA" id="ARBA00000707"/>
    </source>
</evidence>
<dbReference type="Gene3D" id="3.10.20.90">
    <property type="entry name" value="Phosphatidylinositol 3-kinase Catalytic Subunit, Chain A, domain 1"/>
    <property type="match status" value="1"/>
</dbReference>
<dbReference type="EMBL" id="AMQN01002385">
    <property type="status" value="NOT_ANNOTATED_CDS"/>
    <property type="molecule type" value="Genomic_DNA"/>
</dbReference>
<evidence type="ECO:0000256" key="9">
    <source>
        <dbReference type="RuleBase" id="RU367104"/>
    </source>
</evidence>
<dbReference type="FunCoup" id="R7TPT9">
    <property type="interactions" value="1078"/>
</dbReference>
<gene>
    <name evidence="12" type="ORF">CAPTEDRAFT_154633</name>
</gene>
<dbReference type="CDD" id="cd17059">
    <property type="entry name" value="Ubl_OTU1"/>
    <property type="match status" value="1"/>
</dbReference>
<feature type="domain" description="OTU" evidence="11">
    <location>
        <begin position="106"/>
        <end position="230"/>
    </location>
</feature>
<dbReference type="GO" id="GO:0030968">
    <property type="term" value="P:endoplasmic reticulum unfolded protein response"/>
    <property type="evidence" value="ECO:0007669"/>
    <property type="project" value="TreeGrafter"/>
</dbReference>
<keyword evidence="8" id="KW-0862">Zinc</keyword>
<sequence length="304" mass="33896">MSVLTFRVKTKNGQHVLKELTAQSTLLDLLTSISKLTSVQPQAIKILCGFPPKPLVQSDVTRSLEDLKMRSGDTLIVEEDASVKEEKRNEWMQHMQMQLQSAEGFLAREVVPANNSCLFTSVNYVMTGHLNLESAPSLRQLIARVVSSDHKTYTEVFLGKPNAEYCAWILDDQTWGGAIEVSILCKYYSVEIDVVDTQSIRIDRFGEDQNYEKRVLLIYDGIHYDPLKLESVHPGVSPITKFSTQDSAILAQALQLAAEAKSSRQFTDVAGFSLRCLICNKTLKGQTEAQNHAATTGHINFGEV</sequence>
<dbReference type="InterPro" id="IPR003323">
    <property type="entry name" value="OTU_dom"/>
</dbReference>
<reference evidence="13" key="3">
    <citation type="submission" date="2015-06" db="UniProtKB">
        <authorList>
            <consortium name="EnsemblMetazoa"/>
        </authorList>
    </citation>
    <scope>IDENTIFICATION</scope>
</reference>
<keyword evidence="4" id="KW-0863">Zinc-finger</keyword>
<keyword evidence="5 9" id="KW-0833">Ubl conjugation pathway</keyword>
<comment type="function">
    <text evidence="9">Hydrolase that can remove conjugated ubiquitin from proteins and may therefore play an important regulatory role at the level of protein turnover by preventing degradation.</text>
</comment>
<dbReference type="Gene3D" id="3.90.70.80">
    <property type="match status" value="1"/>
</dbReference>
<comment type="subcellular location">
    <subcellularLocation>
        <location evidence="9">Cytoplasm</location>
    </subcellularLocation>
</comment>
<dbReference type="GO" id="GO:0008270">
    <property type="term" value="F:zinc ion binding"/>
    <property type="evidence" value="ECO:0007669"/>
    <property type="project" value="UniProtKB-KW"/>
</dbReference>
<dbReference type="InterPro" id="IPR001012">
    <property type="entry name" value="UBX_dom"/>
</dbReference>
<dbReference type="InterPro" id="IPR029071">
    <property type="entry name" value="Ubiquitin-like_domsf"/>
</dbReference>
<evidence type="ECO:0000256" key="8">
    <source>
        <dbReference type="ARBA" id="ARBA00022833"/>
    </source>
</evidence>
<dbReference type="InterPro" id="IPR038765">
    <property type="entry name" value="Papain-like_cys_pep_sf"/>
</dbReference>
<dbReference type="GO" id="GO:0016579">
    <property type="term" value="P:protein deubiquitination"/>
    <property type="evidence" value="ECO:0007669"/>
    <property type="project" value="TreeGrafter"/>
</dbReference>
<evidence type="ECO:0000313" key="14">
    <source>
        <dbReference type="Proteomes" id="UP000014760"/>
    </source>
</evidence>
<dbReference type="Pfam" id="PF02338">
    <property type="entry name" value="OTU"/>
    <property type="match status" value="1"/>
</dbReference>
<feature type="domain" description="UBX" evidence="10">
    <location>
        <begin position="1"/>
        <end position="77"/>
    </location>
</feature>
<evidence type="ECO:0000256" key="2">
    <source>
        <dbReference type="ARBA" id="ARBA00022670"/>
    </source>
</evidence>
<dbReference type="SUPFAM" id="SSF54236">
    <property type="entry name" value="Ubiquitin-like"/>
    <property type="match status" value="1"/>
</dbReference>
<dbReference type="EnsemblMetazoa" id="CapteT154633">
    <property type="protein sequence ID" value="CapteP154633"/>
    <property type="gene ID" value="CapteG154633"/>
</dbReference>
<evidence type="ECO:0000256" key="3">
    <source>
        <dbReference type="ARBA" id="ARBA00022723"/>
    </source>
</evidence>
<evidence type="ECO:0000259" key="11">
    <source>
        <dbReference type="PROSITE" id="PS50802"/>
    </source>
</evidence>
<dbReference type="AlphaFoldDB" id="R7TPT9"/>
<keyword evidence="3" id="KW-0479">Metal-binding</keyword>
<keyword evidence="7 9" id="KW-0788">Thiol protease</keyword>
<comment type="catalytic activity">
    <reaction evidence="1 9">
        <text>Thiol-dependent hydrolysis of ester, thioester, amide, peptide and isopeptide bonds formed by the C-terminal Gly of ubiquitin (a 76-residue protein attached to proteins as an intracellular targeting signal).</text>
        <dbReference type="EC" id="3.4.19.12"/>
    </reaction>
</comment>
<evidence type="ECO:0000313" key="13">
    <source>
        <dbReference type="EnsemblMetazoa" id="CapteP154633"/>
    </source>
</evidence>
<dbReference type="OMA" id="TRCILVY"/>
<evidence type="ECO:0000256" key="5">
    <source>
        <dbReference type="ARBA" id="ARBA00022786"/>
    </source>
</evidence>
<dbReference type="InterPro" id="IPR048857">
    <property type="entry name" value="OTU1_Ubl"/>
</dbReference>
<dbReference type="EC" id="3.4.19.12" evidence="9"/>
<dbReference type="GO" id="GO:0005829">
    <property type="term" value="C:cytosol"/>
    <property type="evidence" value="ECO:0007669"/>
    <property type="project" value="TreeGrafter"/>
</dbReference>
<evidence type="ECO:0000313" key="12">
    <source>
        <dbReference type="EMBL" id="ELT95674.1"/>
    </source>
</evidence>
<keyword evidence="6 9" id="KW-0378">Hydrolase</keyword>
<dbReference type="GO" id="GO:0004843">
    <property type="term" value="F:cysteine-type deubiquitinase activity"/>
    <property type="evidence" value="ECO:0007669"/>
    <property type="project" value="UniProtKB-UniRule"/>
</dbReference>
<dbReference type="PROSITE" id="PS50033">
    <property type="entry name" value="UBX"/>
    <property type="match status" value="1"/>
</dbReference>
<dbReference type="GO" id="GO:0036503">
    <property type="term" value="P:ERAD pathway"/>
    <property type="evidence" value="ECO:0007669"/>
    <property type="project" value="TreeGrafter"/>
</dbReference>
<dbReference type="FunFam" id="3.10.20.90:FF:000096">
    <property type="entry name" value="Ubiquitin thioesterase OTU1"/>
    <property type="match status" value="1"/>
</dbReference>
<keyword evidence="2" id="KW-0645">Protease</keyword>
<dbReference type="PANTHER" id="PTHR13312">
    <property type="entry name" value="HIV-INDUCED PROTEIN-7-LIKE PROTEASE"/>
    <property type="match status" value="1"/>
</dbReference>
<dbReference type="Proteomes" id="UP000014760">
    <property type="component" value="Unassembled WGS sequence"/>
</dbReference>
<proteinExistence type="predicted"/>
<protein>
    <recommendedName>
        <fullName evidence="9">Ubiquitin thioesterase OTU</fullName>
        <ecNumber evidence="9">3.4.19.12</ecNumber>
    </recommendedName>
</protein>
<keyword evidence="9" id="KW-0963">Cytoplasm</keyword>
<dbReference type="SUPFAM" id="SSF54001">
    <property type="entry name" value="Cysteine proteinases"/>
    <property type="match status" value="1"/>
</dbReference>
<dbReference type="GO" id="GO:0005634">
    <property type="term" value="C:nucleus"/>
    <property type="evidence" value="ECO:0007669"/>
    <property type="project" value="TreeGrafter"/>
</dbReference>
<dbReference type="STRING" id="283909.R7TPT9"/>
<accession>R7TPT9</accession>
<dbReference type="Pfam" id="PF21403">
    <property type="entry name" value="OTU1_UBXL"/>
    <property type="match status" value="1"/>
</dbReference>
<dbReference type="HOGENOM" id="CLU_049327_1_1_1"/>
<dbReference type="OrthoDB" id="65596at2759"/>
<dbReference type="EMBL" id="KB309044">
    <property type="protein sequence ID" value="ELT95674.1"/>
    <property type="molecule type" value="Genomic_DNA"/>
</dbReference>
<reference evidence="14" key="1">
    <citation type="submission" date="2012-12" db="EMBL/GenBank/DDBJ databases">
        <authorList>
            <person name="Hellsten U."/>
            <person name="Grimwood J."/>
            <person name="Chapman J.A."/>
            <person name="Shapiro H."/>
            <person name="Aerts A."/>
            <person name="Otillar R.P."/>
            <person name="Terry A.Y."/>
            <person name="Boore J.L."/>
            <person name="Simakov O."/>
            <person name="Marletaz F."/>
            <person name="Cho S.-J."/>
            <person name="Edsinger-Gonzales E."/>
            <person name="Havlak P."/>
            <person name="Kuo D.-H."/>
            <person name="Larsson T."/>
            <person name="Lv J."/>
            <person name="Arendt D."/>
            <person name="Savage R."/>
            <person name="Osoegawa K."/>
            <person name="de Jong P."/>
            <person name="Lindberg D.R."/>
            <person name="Seaver E.C."/>
            <person name="Weisblat D.A."/>
            <person name="Putnam N.H."/>
            <person name="Grigoriev I.V."/>
            <person name="Rokhsar D.S."/>
        </authorList>
    </citation>
    <scope>NUCLEOTIDE SEQUENCE</scope>
    <source>
        <strain evidence="14">I ESC-2004</strain>
    </source>
</reference>
<dbReference type="PROSITE" id="PS50802">
    <property type="entry name" value="OTU"/>
    <property type="match status" value="1"/>
</dbReference>
<dbReference type="CDD" id="cd22745">
    <property type="entry name" value="OTU_OTU1"/>
    <property type="match status" value="1"/>
</dbReference>
<dbReference type="PANTHER" id="PTHR13312:SF0">
    <property type="entry name" value="UBIQUITIN THIOESTERASE OTU1"/>
    <property type="match status" value="1"/>
</dbReference>
<dbReference type="InterPro" id="IPR057766">
    <property type="entry name" value="Znf-C2H2_OTU1-like_C"/>
</dbReference>
<evidence type="ECO:0000259" key="10">
    <source>
        <dbReference type="PROSITE" id="PS50033"/>
    </source>
</evidence>
<dbReference type="MEROPS" id="C85.007"/>
<dbReference type="Pfam" id="PF24560">
    <property type="entry name" value="zf-C2H2_OTU1_C"/>
    <property type="match status" value="1"/>
</dbReference>
<evidence type="ECO:0000256" key="6">
    <source>
        <dbReference type="ARBA" id="ARBA00022801"/>
    </source>
</evidence>
<organism evidence="12">
    <name type="scientific">Capitella teleta</name>
    <name type="common">Polychaete worm</name>
    <dbReference type="NCBI Taxonomy" id="283909"/>
    <lineage>
        <taxon>Eukaryota</taxon>
        <taxon>Metazoa</taxon>
        <taxon>Spiralia</taxon>
        <taxon>Lophotrochozoa</taxon>
        <taxon>Annelida</taxon>
        <taxon>Polychaeta</taxon>
        <taxon>Sedentaria</taxon>
        <taxon>Scolecida</taxon>
        <taxon>Capitellidae</taxon>
        <taxon>Capitella</taxon>
    </lineage>
</organism>
<reference evidence="12 14" key="2">
    <citation type="journal article" date="2013" name="Nature">
        <title>Insights into bilaterian evolution from three spiralian genomes.</title>
        <authorList>
            <person name="Simakov O."/>
            <person name="Marletaz F."/>
            <person name="Cho S.J."/>
            <person name="Edsinger-Gonzales E."/>
            <person name="Havlak P."/>
            <person name="Hellsten U."/>
            <person name="Kuo D.H."/>
            <person name="Larsson T."/>
            <person name="Lv J."/>
            <person name="Arendt D."/>
            <person name="Savage R."/>
            <person name="Osoegawa K."/>
            <person name="de Jong P."/>
            <person name="Grimwood J."/>
            <person name="Chapman J.A."/>
            <person name="Shapiro H."/>
            <person name="Aerts A."/>
            <person name="Otillar R.P."/>
            <person name="Terry A.Y."/>
            <person name="Boore J.L."/>
            <person name="Grigoriev I.V."/>
            <person name="Lindberg D.R."/>
            <person name="Seaver E.C."/>
            <person name="Weisblat D.A."/>
            <person name="Putnam N.H."/>
            <person name="Rokhsar D.S."/>
        </authorList>
    </citation>
    <scope>NUCLEOTIDE SEQUENCE</scope>
    <source>
        <strain evidence="12 14">I ESC-2004</strain>
    </source>
</reference>
<keyword evidence="14" id="KW-1185">Reference proteome</keyword>